<accession>A0ACB9PQ34</accession>
<name>A0ACB9PQ34_BAUVA</name>
<evidence type="ECO:0000313" key="1">
    <source>
        <dbReference type="EMBL" id="KAI4350603.1"/>
    </source>
</evidence>
<evidence type="ECO:0000313" key="2">
    <source>
        <dbReference type="Proteomes" id="UP000828941"/>
    </source>
</evidence>
<reference evidence="1 2" key="1">
    <citation type="journal article" date="2022" name="DNA Res.">
        <title>Chromosomal-level genome assembly of the orchid tree Bauhinia variegata (Leguminosae; Cercidoideae) supports the allotetraploid origin hypothesis of Bauhinia.</title>
        <authorList>
            <person name="Zhong Y."/>
            <person name="Chen Y."/>
            <person name="Zheng D."/>
            <person name="Pang J."/>
            <person name="Liu Y."/>
            <person name="Luo S."/>
            <person name="Meng S."/>
            <person name="Qian L."/>
            <person name="Wei D."/>
            <person name="Dai S."/>
            <person name="Zhou R."/>
        </authorList>
    </citation>
    <scope>NUCLEOTIDE SEQUENCE [LARGE SCALE GENOMIC DNA]</scope>
    <source>
        <strain evidence="1">BV-YZ2020</strain>
    </source>
</reference>
<dbReference type="Proteomes" id="UP000828941">
    <property type="component" value="Chromosome 3"/>
</dbReference>
<organism evidence="1 2">
    <name type="scientific">Bauhinia variegata</name>
    <name type="common">Purple orchid tree</name>
    <name type="synonym">Phanera variegata</name>
    <dbReference type="NCBI Taxonomy" id="167791"/>
    <lineage>
        <taxon>Eukaryota</taxon>
        <taxon>Viridiplantae</taxon>
        <taxon>Streptophyta</taxon>
        <taxon>Embryophyta</taxon>
        <taxon>Tracheophyta</taxon>
        <taxon>Spermatophyta</taxon>
        <taxon>Magnoliopsida</taxon>
        <taxon>eudicotyledons</taxon>
        <taxon>Gunneridae</taxon>
        <taxon>Pentapetalae</taxon>
        <taxon>rosids</taxon>
        <taxon>fabids</taxon>
        <taxon>Fabales</taxon>
        <taxon>Fabaceae</taxon>
        <taxon>Cercidoideae</taxon>
        <taxon>Cercideae</taxon>
        <taxon>Bauhiniinae</taxon>
        <taxon>Bauhinia</taxon>
    </lineage>
</organism>
<sequence>MAVLTLFDDFALVKKIVAEHEPDQAIDYDVKSVLHIFEDILKTYSLSSEGVSTGDLEKNYHGKGKTQQSGYNNMLEVLSYEISRIFSELANIDATKQLPKSLEILKQLPGVMEQCAGSSKPRFDALNKLLEVILDVTKCAIEFNDLPRAYITPEVADYSSTASSHIPIAAYWSIRTIVFCATKVTFFTTLRDEVISGPWCQPQKLGSYSHCVTSSKTYSTISGNNWTVATDTLVSLDVLRRKNVLLLISGLDFSHNELSILEKIYDDSRKKELGTQYEIVWLPIVEQQNNEWNGSMQRQFERLQSTMPWYSVYHPSLIAKPVNWFVQKEWKYKNKPILVVLDPYQGRVVCPNAIHMMCIWGSYAFPFTSAREEDLWREETRRLGLLVDGIDAEILNWIKGEKYIMLYGSGDVDWTRKFVKEARRLGWLHGYPCRWFILEKEITGSKFSECWTP</sequence>
<gene>
    <name evidence="1" type="ORF">L6164_005048</name>
</gene>
<dbReference type="EMBL" id="CM039428">
    <property type="protein sequence ID" value="KAI4350603.1"/>
    <property type="molecule type" value="Genomic_DNA"/>
</dbReference>
<comment type="caution">
    <text evidence="1">The sequence shown here is derived from an EMBL/GenBank/DDBJ whole genome shotgun (WGS) entry which is preliminary data.</text>
</comment>
<keyword evidence="2" id="KW-1185">Reference proteome</keyword>
<protein>
    <submittedName>
        <fullName evidence="1">Uncharacterized protein</fullName>
    </submittedName>
</protein>
<proteinExistence type="predicted"/>